<dbReference type="AlphaFoldDB" id="A0A8J2J990"/>
<evidence type="ECO:0000313" key="1">
    <source>
        <dbReference type="EMBL" id="CAG7698755.1"/>
    </source>
</evidence>
<feature type="non-terminal residue" evidence="1">
    <location>
        <position position="75"/>
    </location>
</feature>
<protein>
    <submittedName>
        <fullName evidence="1">Uncharacterized protein</fullName>
    </submittedName>
</protein>
<accession>A0A8J2J990</accession>
<name>A0A8J2J990_9HEXA</name>
<comment type="caution">
    <text evidence="1">The sequence shown here is derived from an EMBL/GenBank/DDBJ whole genome shotgun (WGS) entry which is preliminary data.</text>
</comment>
<organism evidence="1 2">
    <name type="scientific">Allacma fusca</name>
    <dbReference type="NCBI Taxonomy" id="39272"/>
    <lineage>
        <taxon>Eukaryota</taxon>
        <taxon>Metazoa</taxon>
        <taxon>Ecdysozoa</taxon>
        <taxon>Arthropoda</taxon>
        <taxon>Hexapoda</taxon>
        <taxon>Collembola</taxon>
        <taxon>Symphypleona</taxon>
        <taxon>Sminthuridae</taxon>
        <taxon>Allacma</taxon>
    </lineage>
</organism>
<keyword evidence="2" id="KW-1185">Reference proteome</keyword>
<reference evidence="1" key="1">
    <citation type="submission" date="2021-06" db="EMBL/GenBank/DDBJ databases">
        <authorList>
            <person name="Hodson N. C."/>
            <person name="Mongue J. A."/>
            <person name="Jaron S. K."/>
        </authorList>
    </citation>
    <scope>NUCLEOTIDE SEQUENCE</scope>
</reference>
<gene>
    <name evidence="1" type="ORF">AFUS01_LOCUS4110</name>
</gene>
<evidence type="ECO:0000313" key="2">
    <source>
        <dbReference type="Proteomes" id="UP000708208"/>
    </source>
</evidence>
<dbReference type="Proteomes" id="UP000708208">
    <property type="component" value="Unassembled WGS sequence"/>
</dbReference>
<dbReference type="EMBL" id="CAJVCH010025514">
    <property type="protein sequence ID" value="CAG7698755.1"/>
    <property type="molecule type" value="Genomic_DNA"/>
</dbReference>
<proteinExistence type="predicted"/>
<feature type="non-terminal residue" evidence="1">
    <location>
        <position position="1"/>
    </location>
</feature>
<sequence length="75" mass="8267">EVFALGPTTSNISLHKNLWVADYSQTYLIDAEGIQGSDARTKIRAVMGMVMYHMYHNFLLAALAAVARQPEITPG</sequence>